<dbReference type="InterPro" id="IPR037154">
    <property type="entry name" value="YtpR-like_sf"/>
</dbReference>
<evidence type="ECO:0000313" key="6">
    <source>
        <dbReference type="Proteomes" id="UP000231896"/>
    </source>
</evidence>
<dbReference type="STRING" id="1408435.GCA_000685885_01051"/>
<dbReference type="InterPro" id="IPR012340">
    <property type="entry name" value="NA-bd_OB-fold"/>
</dbReference>
<dbReference type="Proteomes" id="UP000231896">
    <property type="component" value="Chromosome"/>
</dbReference>
<evidence type="ECO:0000256" key="3">
    <source>
        <dbReference type="PROSITE-ProRule" id="PRU00209"/>
    </source>
</evidence>
<keyword evidence="2 3" id="KW-0694">RNA-binding</keyword>
<dbReference type="AlphaFoldDB" id="A0A2K8NWR5"/>
<feature type="domain" description="TRNA-binding" evidence="4">
    <location>
        <begin position="80"/>
        <end position="192"/>
    </location>
</feature>
<dbReference type="NCBIfam" id="NF045760">
    <property type="entry name" value="YtpR"/>
    <property type="match status" value="1"/>
</dbReference>
<proteinExistence type="predicted"/>
<evidence type="ECO:0000313" key="5">
    <source>
        <dbReference type="EMBL" id="ATZ18280.1"/>
    </source>
</evidence>
<name>A0A2K8NWR5_9MOLU</name>
<dbReference type="Gene3D" id="3.30.1940.10">
    <property type="entry name" value="YtpR-like"/>
    <property type="match status" value="1"/>
</dbReference>
<dbReference type="KEGG" id="eml:EMELA_v1c07930"/>
<accession>A0A2K8NWR5</accession>
<dbReference type="InterPro" id="IPR002547">
    <property type="entry name" value="tRNA-bd_dom"/>
</dbReference>
<evidence type="ECO:0000259" key="4">
    <source>
        <dbReference type="PROSITE" id="PS50886"/>
    </source>
</evidence>
<dbReference type="OrthoDB" id="9805455at2"/>
<sequence length="193" mass="21677">MRTKFGVFFNKQFNCLMLTLNNKPITTSKTVNNVVILKNENDIVAINIFDVKIEIDKNYIFNSPQIYEYISSELKDIVSLENVPQFLIGKITKCEKIPDTHLSACEVSINSEILKIVCGAKNARKAIYVVVAIDGSWMPNGMQITKGKLRGFDSEGMLCSAKELQLESNAFNNEGIIELPDEYQNQIGKAFQG</sequence>
<keyword evidence="6" id="KW-1185">Reference proteome</keyword>
<organism evidence="5 6">
    <name type="scientific">Mesoplasma melaleucae</name>
    <dbReference type="NCBI Taxonomy" id="81459"/>
    <lineage>
        <taxon>Bacteria</taxon>
        <taxon>Bacillati</taxon>
        <taxon>Mycoplasmatota</taxon>
        <taxon>Mollicutes</taxon>
        <taxon>Entomoplasmatales</taxon>
        <taxon>Entomoplasmataceae</taxon>
        <taxon>Mesoplasma</taxon>
    </lineage>
</organism>
<dbReference type="PROSITE" id="PS50886">
    <property type="entry name" value="TRBD"/>
    <property type="match status" value="1"/>
</dbReference>
<dbReference type="CDD" id="cd02796">
    <property type="entry name" value="tRNA_bind_bactPheRS"/>
    <property type="match status" value="1"/>
</dbReference>
<evidence type="ECO:0000256" key="2">
    <source>
        <dbReference type="ARBA" id="ARBA00022884"/>
    </source>
</evidence>
<dbReference type="Pfam" id="PF01588">
    <property type="entry name" value="tRNA_bind"/>
    <property type="match status" value="1"/>
</dbReference>
<dbReference type="RefSeq" id="WP_028124374.1">
    <property type="nucleotide sequence ID" value="NZ_CP024964.1"/>
</dbReference>
<dbReference type="EMBL" id="CP024964">
    <property type="protein sequence ID" value="ATZ18280.1"/>
    <property type="molecule type" value="Genomic_DNA"/>
</dbReference>
<gene>
    <name evidence="5" type="ORF">EMELA_v1c07930</name>
</gene>
<reference evidence="5 6" key="1">
    <citation type="submission" date="2017-11" db="EMBL/GenBank/DDBJ databases">
        <title>Genome sequence of Entomoplasma melaleucae M1 (ATCC 49191).</title>
        <authorList>
            <person name="Lo W.-S."/>
            <person name="Gasparich G.E."/>
            <person name="Kuo C.-H."/>
        </authorList>
    </citation>
    <scope>NUCLEOTIDE SEQUENCE [LARGE SCALE GENOMIC DNA]</scope>
    <source>
        <strain evidence="5 6">M1</strain>
    </source>
</reference>
<protein>
    <recommendedName>
        <fullName evidence="4">tRNA-binding domain-containing protein</fullName>
    </recommendedName>
</protein>
<dbReference type="Gene3D" id="2.40.50.140">
    <property type="entry name" value="Nucleic acid-binding proteins"/>
    <property type="match status" value="1"/>
</dbReference>
<evidence type="ECO:0000256" key="1">
    <source>
        <dbReference type="ARBA" id="ARBA00022555"/>
    </source>
</evidence>
<dbReference type="SUPFAM" id="SSF50249">
    <property type="entry name" value="Nucleic acid-binding proteins"/>
    <property type="match status" value="1"/>
</dbReference>
<keyword evidence="1 3" id="KW-0820">tRNA-binding</keyword>
<dbReference type="GO" id="GO:0000049">
    <property type="term" value="F:tRNA binding"/>
    <property type="evidence" value="ECO:0007669"/>
    <property type="project" value="UniProtKB-UniRule"/>
</dbReference>
<dbReference type="InterPro" id="IPR033714">
    <property type="entry name" value="tRNA_bind_bactPheRS"/>
</dbReference>